<reference evidence="1" key="1">
    <citation type="submission" date="2020-06" db="EMBL/GenBank/DDBJ databases">
        <title>Whole Genome Sequence of Bradyrhizobium sp. Strain 1S1.</title>
        <authorList>
            <person name="Bromfield E.S.P."/>
            <person name="Cloutier S."/>
        </authorList>
    </citation>
    <scope>NUCLEOTIDE SEQUENCE [LARGE SCALE GENOMIC DNA]</scope>
    <source>
        <strain evidence="1">1S1</strain>
    </source>
</reference>
<dbReference type="AlphaFoldDB" id="A0A973W2I7"/>
<gene>
    <name evidence="1" type="ORF">HAP48_026350</name>
</gene>
<protein>
    <submittedName>
        <fullName evidence="1">Uncharacterized protein</fullName>
    </submittedName>
</protein>
<accession>A0A973W2I7</accession>
<name>A0A973W2I7_9BRAD</name>
<comment type="caution">
    <text evidence="1">The sequence shown here is derived from an EMBL/GenBank/DDBJ whole genome shotgun (WGS) entry which is preliminary data.</text>
</comment>
<organism evidence="1">
    <name type="scientific">Bradyrhizobium septentrionale</name>
    <dbReference type="NCBI Taxonomy" id="1404411"/>
    <lineage>
        <taxon>Bacteria</taxon>
        <taxon>Pseudomonadati</taxon>
        <taxon>Pseudomonadota</taxon>
        <taxon>Alphaproteobacteria</taxon>
        <taxon>Hyphomicrobiales</taxon>
        <taxon>Nitrobacteraceae</taxon>
        <taxon>Bradyrhizobium</taxon>
    </lineage>
</organism>
<proteinExistence type="predicted"/>
<dbReference type="EMBL" id="JAAOLE020000001">
    <property type="protein sequence ID" value="NVI46417.1"/>
    <property type="molecule type" value="Genomic_DNA"/>
</dbReference>
<dbReference type="RefSeq" id="WP_166205740.1">
    <property type="nucleotide sequence ID" value="NZ_CP088285.1"/>
</dbReference>
<sequence>MNTNNRRTRFPELAYAQHAKDLWRIIATDTDQAVGPHYRTKAELLADLDRYAKEFGC</sequence>
<evidence type="ECO:0000313" key="1">
    <source>
        <dbReference type="EMBL" id="NVI46417.1"/>
    </source>
</evidence>